<dbReference type="SUPFAM" id="SSF53850">
    <property type="entry name" value="Periplasmic binding protein-like II"/>
    <property type="match status" value="1"/>
</dbReference>
<evidence type="ECO:0000256" key="4">
    <source>
        <dbReference type="ARBA" id="ARBA00023163"/>
    </source>
</evidence>
<evidence type="ECO:0000256" key="1">
    <source>
        <dbReference type="ARBA" id="ARBA00009437"/>
    </source>
</evidence>
<organism evidence="6 7">
    <name type="scientific">Sulfitobacter porphyrae</name>
    <dbReference type="NCBI Taxonomy" id="1246864"/>
    <lineage>
        <taxon>Bacteria</taxon>
        <taxon>Pseudomonadati</taxon>
        <taxon>Pseudomonadota</taxon>
        <taxon>Alphaproteobacteria</taxon>
        <taxon>Rhodobacterales</taxon>
        <taxon>Roseobacteraceae</taxon>
        <taxon>Sulfitobacter</taxon>
    </lineage>
</organism>
<dbReference type="SUPFAM" id="SSF46785">
    <property type="entry name" value="Winged helix' DNA-binding domain"/>
    <property type="match status" value="1"/>
</dbReference>
<dbReference type="Pfam" id="PF00126">
    <property type="entry name" value="HTH_1"/>
    <property type="match status" value="1"/>
</dbReference>
<dbReference type="InterPro" id="IPR036390">
    <property type="entry name" value="WH_DNA-bd_sf"/>
</dbReference>
<dbReference type="InterPro" id="IPR050389">
    <property type="entry name" value="LysR-type_TF"/>
</dbReference>
<evidence type="ECO:0000313" key="6">
    <source>
        <dbReference type="EMBL" id="MFC6761601.1"/>
    </source>
</evidence>
<comment type="caution">
    <text evidence="6">The sequence shown here is derived from an EMBL/GenBank/DDBJ whole genome shotgun (WGS) entry which is preliminary data.</text>
</comment>
<keyword evidence="2" id="KW-0805">Transcription regulation</keyword>
<sequence length="310" mass="34808">MNEPRAETRIDLNLMNVLYAVLAEGSVTRAAHRLSMTQPAVSNALRRLRYIMKDELFIKVPGGVAPTERALEVWPDLQRAMEQIRAIALPQDFQSAQTNLTFNVAITDTLVSRVAPELALRFTEAAPLARLYFHLHSNPTSIDSLQRGGLDCAVGMFPDVEEDLQLESLLSDNYVCVFRRGHTTLRPPVSLEGFIEAEHILVKQAPRQAGIIDNWLGLAGHKRKIRLVVNRAEEAVNIARQTDLVAAVPWSFAQSMPGAEQLEIAPLPFDHEKILYKMAWHKRSYRDPARAWLRSLVRGTVADQCTSLQT</sequence>
<evidence type="ECO:0000256" key="2">
    <source>
        <dbReference type="ARBA" id="ARBA00023015"/>
    </source>
</evidence>
<dbReference type="InterPro" id="IPR000847">
    <property type="entry name" value="LysR_HTH_N"/>
</dbReference>
<dbReference type="EMBL" id="JBHSWG010000003">
    <property type="protein sequence ID" value="MFC6761601.1"/>
    <property type="molecule type" value="Genomic_DNA"/>
</dbReference>
<feature type="domain" description="HTH lysR-type" evidence="5">
    <location>
        <begin position="10"/>
        <end position="67"/>
    </location>
</feature>
<dbReference type="Gene3D" id="3.40.190.10">
    <property type="entry name" value="Periplasmic binding protein-like II"/>
    <property type="match status" value="2"/>
</dbReference>
<dbReference type="Pfam" id="PF03466">
    <property type="entry name" value="LysR_substrate"/>
    <property type="match status" value="1"/>
</dbReference>
<dbReference type="PANTHER" id="PTHR30118:SF15">
    <property type="entry name" value="TRANSCRIPTIONAL REGULATORY PROTEIN"/>
    <property type="match status" value="1"/>
</dbReference>
<evidence type="ECO:0000313" key="7">
    <source>
        <dbReference type="Proteomes" id="UP001596353"/>
    </source>
</evidence>
<dbReference type="InterPro" id="IPR037402">
    <property type="entry name" value="YidZ_PBP2"/>
</dbReference>
<keyword evidence="3" id="KW-0238">DNA-binding</keyword>
<comment type="similarity">
    <text evidence="1">Belongs to the LysR transcriptional regulatory family.</text>
</comment>
<dbReference type="PANTHER" id="PTHR30118">
    <property type="entry name" value="HTH-TYPE TRANSCRIPTIONAL REGULATOR LEUO-RELATED"/>
    <property type="match status" value="1"/>
</dbReference>
<dbReference type="Gene3D" id="1.10.10.10">
    <property type="entry name" value="Winged helix-like DNA-binding domain superfamily/Winged helix DNA-binding domain"/>
    <property type="match status" value="1"/>
</dbReference>
<proteinExistence type="inferred from homology"/>
<dbReference type="PROSITE" id="PS50931">
    <property type="entry name" value="HTH_LYSR"/>
    <property type="match status" value="1"/>
</dbReference>
<reference evidence="7" key="1">
    <citation type="journal article" date="2019" name="Int. J. Syst. Evol. Microbiol.">
        <title>The Global Catalogue of Microorganisms (GCM) 10K type strain sequencing project: providing services to taxonomists for standard genome sequencing and annotation.</title>
        <authorList>
            <consortium name="The Broad Institute Genomics Platform"/>
            <consortium name="The Broad Institute Genome Sequencing Center for Infectious Disease"/>
            <person name="Wu L."/>
            <person name="Ma J."/>
        </authorList>
    </citation>
    <scope>NUCLEOTIDE SEQUENCE [LARGE SCALE GENOMIC DNA]</scope>
    <source>
        <strain evidence="7">CCUG 66188</strain>
    </source>
</reference>
<name>A0ABW2B7L4_9RHOB</name>
<accession>A0ABW2B7L4</accession>
<evidence type="ECO:0000259" key="5">
    <source>
        <dbReference type="PROSITE" id="PS50931"/>
    </source>
</evidence>
<keyword evidence="7" id="KW-1185">Reference proteome</keyword>
<dbReference type="InterPro" id="IPR005119">
    <property type="entry name" value="LysR_subst-bd"/>
</dbReference>
<dbReference type="PRINTS" id="PR00039">
    <property type="entry name" value="HTHLYSR"/>
</dbReference>
<dbReference type="InterPro" id="IPR036388">
    <property type="entry name" value="WH-like_DNA-bd_sf"/>
</dbReference>
<dbReference type="Proteomes" id="UP001596353">
    <property type="component" value="Unassembled WGS sequence"/>
</dbReference>
<dbReference type="CDD" id="cd08417">
    <property type="entry name" value="PBP2_Nitroaromatics_like"/>
    <property type="match status" value="1"/>
</dbReference>
<gene>
    <name evidence="6" type="ORF">ACFQFQ_22480</name>
</gene>
<keyword evidence="4" id="KW-0804">Transcription</keyword>
<evidence type="ECO:0000256" key="3">
    <source>
        <dbReference type="ARBA" id="ARBA00023125"/>
    </source>
</evidence>
<protein>
    <submittedName>
        <fullName evidence="6">LysR family transcriptional regulator</fullName>
    </submittedName>
</protein>